<feature type="binding site" evidence="13">
    <location>
        <position position="124"/>
    </location>
    <ligand>
        <name>Mg(2+)</name>
        <dbReference type="ChEBI" id="CHEBI:18420"/>
    </ligand>
</feature>
<gene>
    <name evidence="16" type="ORF">EJA06_012520</name>
</gene>
<proteinExistence type="inferred from homology"/>
<evidence type="ECO:0000256" key="3">
    <source>
        <dbReference type="ARBA" id="ARBA00008342"/>
    </source>
</evidence>
<feature type="domain" description="4'-phosphopantetheinyl transferase N-terminal" evidence="15">
    <location>
        <begin position="51"/>
        <end position="112"/>
    </location>
</feature>
<keyword evidence="13" id="KW-0460">Magnesium</keyword>
<reference evidence="16 17" key="1">
    <citation type="submission" date="2019-01" db="EMBL/GenBank/DDBJ databases">
        <title>High-quality draft genome of. Pseudomonas songnenensis str. L103, a full-fledged denitrifier isolated from 100 meters deep aquifer in a heavily nitrogen fertilized agricultural area.</title>
        <authorList>
            <person name="Liu M."/>
            <person name="Liu B."/>
        </authorList>
    </citation>
    <scope>NUCLEOTIDE SEQUENCE [LARGE SCALE GENOMIC DNA]</scope>
    <source>
        <strain evidence="16 17">L103</strain>
    </source>
</reference>
<evidence type="ECO:0000256" key="2">
    <source>
        <dbReference type="ARBA" id="ARBA00004993"/>
    </source>
</evidence>
<evidence type="ECO:0000256" key="7">
    <source>
        <dbReference type="ARBA" id="ARBA00023191"/>
    </source>
</evidence>
<evidence type="ECO:0000256" key="6">
    <source>
        <dbReference type="ARBA" id="ARBA00022679"/>
    </source>
</evidence>
<evidence type="ECO:0000256" key="4">
    <source>
        <dbReference type="ARBA" id="ARBA00011503"/>
    </source>
</evidence>
<comment type="catalytic activity">
    <reaction evidence="11">
        <text>apo-[peptidyl-carrier protein] + CoA = holo-[peptidyl-carrier protein] + adenosine 3',5'-bisphosphate + H(+)</text>
        <dbReference type="Rhea" id="RHEA:46228"/>
        <dbReference type="Rhea" id="RHEA-COMP:11479"/>
        <dbReference type="Rhea" id="RHEA-COMP:11480"/>
        <dbReference type="ChEBI" id="CHEBI:15378"/>
        <dbReference type="ChEBI" id="CHEBI:29999"/>
        <dbReference type="ChEBI" id="CHEBI:57287"/>
        <dbReference type="ChEBI" id="CHEBI:58343"/>
        <dbReference type="ChEBI" id="CHEBI:64479"/>
    </reaction>
</comment>
<evidence type="ECO:0000259" key="15">
    <source>
        <dbReference type="Pfam" id="PF17837"/>
    </source>
</evidence>
<dbReference type="PANTHER" id="PTHR38096:SF1">
    <property type="entry name" value="ENTEROBACTIN SYNTHASE COMPONENT D"/>
    <property type="match status" value="1"/>
</dbReference>
<dbReference type="InterPro" id="IPR041354">
    <property type="entry name" value="4PPT_N"/>
</dbReference>
<feature type="binding site" evidence="12">
    <location>
        <position position="66"/>
    </location>
    <ligand>
        <name>CoA</name>
        <dbReference type="ChEBI" id="CHEBI:57287"/>
    </ligand>
</feature>
<dbReference type="PRINTS" id="PR01399">
    <property type="entry name" value="ENTSNTHTASED"/>
</dbReference>
<dbReference type="Proteomes" id="UP000282800">
    <property type="component" value="Unassembled WGS sequence"/>
</dbReference>
<feature type="domain" description="4'-phosphopantetheinyl transferase" evidence="14">
    <location>
        <begin position="120"/>
        <end position="215"/>
    </location>
</feature>
<keyword evidence="13" id="KW-0479">Metal-binding</keyword>
<evidence type="ECO:0000259" key="14">
    <source>
        <dbReference type="Pfam" id="PF01648"/>
    </source>
</evidence>
<accession>A0A482U499</accession>
<dbReference type="GO" id="GO:0009366">
    <property type="term" value="C:enterobactin synthetase complex"/>
    <property type="evidence" value="ECO:0007669"/>
    <property type="project" value="InterPro"/>
</dbReference>
<keyword evidence="6 16" id="KW-0808">Transferase</keyword>
<dbReference type="SUPFAM" id="SSF56214">
    <property type="entry name" value="4'-phosphopantetheinyl transferase"/>
    <property type="match status" value="1"/>
</dbReference>
<dbReference type="GO" id="GO:0008897">
    <property type="term" value="F:holo-[acyl-carrier-protein] synthase activity"/>
    <property type="evidence" value="ECO:0007669"/>
    <property type="project" value="InterPro"/>
</dbReference>
<feature type="binding site" evidence="12">
    <location>
        <position position="174"/>
    </location>
    <ligand>
        <name>CoA</name>
        <dbReference type="ChEBI" id="CHEBI:57287"/>
    </ligand>
</feature>
<dbReference type="InterPro" id="IPR008278">
    <property type="entry name" value="4-PPantetheinyl_Trfase_dom"/>
</dbReference>
<feature type="binding site" evidence="13">
    <location>
        <position position="125"/>
    </location>
    <ligand>
        <name>Mg(2+)</name>
        <dbReference type="ChEBI" id="CHEBI:18420"/>
    </ligand>
</feature>
<dbReference type="OrthoDB" id="8210607at2"/>
<dbReference type="RefSeq" id="WP_126189659.1">
    <property type="nucleotide sequence ID" value="NZ_RWYU02000005.1"/>
</dbReference>
<comment type="function">
    <text evidence="1">Involved in the biosynthesis of the siderophore enterobactin (enterochelin), which is a macrocyclic trimeric lactone of N-(2,3-dihydroxybenzoyl)-serine. The serine trilactone serves as a scaffolding for the three catechol functionalities that provide hexadentate coordination for the tightly ligated iron(2+) atoms. Plays an essential role in the assembly of the enterobactin by catalyzing the transfer of the 4'-phosphopantetheine (Ppant) moiety from coenzyme A to the apo-domains of both EntB (ArCP domain) and EntF (PCP domain) to yield their holo-forms which make them competent for the activation of 2,3-dihydroxybenzoate (DHB) and L-serine, respectively.</text>
</comment>
<dbReference type="GO" id="GO:0000287">
    <property type="term" value="F:magnesium ion binding"/>
    <property type="evidence" value="ECO:0007669"/>
    <property type="project" value="InterPro"/>
</dbReference>
<evidence type="ECO:0000256" key="8">
    <source>
        <dbReference type="ARBA" id="ARBA00029894"/>
    </source>
</evidence>
<dbReference type="GO" id="GO:0005886">
    <property type="term" value="C:plasma membrane"/>
    <property type="evidence" value="ECO:0007669"/>
    <property type="project" value="TreeGrafter"/>
</dbReference>
<dbReference type="AlphaFoldDB" id="A0A482U499"/>
<dbReference type="GO" id="GO:0009239">
    <property type="term" value="P:enterobactin biosynthetic process"/>
    <property type="evidence" value="ECO:0007669"/>
    <property type="project" value="UniProtKB-UniPathway"/>
</dbReference>
<dbReference type="InterPro" id="IPR037143">
    <property type="entry name" value="4-PPantetheinyl_Trfase_dom_sf"/>
</dbReference>
<dbReference type="Pfam" id="PF17837">
    <property type="entry name" value="4PPT_N"/>
    <property type="match status" value="1"/>
</dbReference>
<sequence length="245" mass="27056">MNDQRPYPRCCSTPVDHWPLPEPLTGVRLLSTSFDPALLDPEDFDRWGIPVQKGVSKRQAEFLAGRLCALEAMRGLTGKPFVPPVGEDRAPQWPQGIVGSITHSAGWAGVVAGHRQHWAGLGLDIERLLTPERADRLASEILTPRELEGYALMSLSERAALVTRTFSLKESLFKALYPLVKQRFYFQDAAVAEVTQHGTARLRLLIDLPGDWRKGAELVGQFATFDGYLLSLVCIPARPSSVASI</sequence>
<comment type="similarity">
    <text evidence="3">Belongs to the P-Pant transferase superfamily. EntD family.</text>
</comment>
<dbReference type="EMBL" id="RWYU02000005">
    <property type="protein sequence ID" value="RYJ61536.1"/>
    <property type="molecule type" value="Genomic_DNA"/>
</dbReference>
<evidence type="ECO:0000256" key="9">
    <source>
        <dbReference type="ARBA" id="ARBA00031996"/>
    </source>
</evidence>
<protein>
    <recommendedName>
        <fullName evidence="5">Enterobactin synthase component D</fullName>
    </recommendedName>
    <alternativeName>
        <fullName evidence="8">4'-phosphopantetheinyl transferase EntD</fullName>
    </alternativeName>
    <alternativeName>
        <fullName evidence="9">Enterochelin synthase D</fullName>
    </alternativeName>
</protein>
<feature type="binding site" evidence="12">
    <location>
        <position position="170"/>
    </location>
    <ligand>
        <name>CoA</name>
        <dbReference type="ChEBI" id="CHEBI:57287"/>
    </ligand>
</feature>
<dbReference type="Pfam" id="PF01648">
    <property type="entry name" value="ACPS"/>
    <property type="match status" value="1"/>
</dbReference>
<evidence type="ECO:0000313" key="16">
    <source>
        <dbReference type="EMBL" id="RYJ61536.1"/>
    </source>
</evidence>
<dbReference type="InterPro" id="IPR003542">
    <property type="entry name" value="Enbac_synth_compD-like"/>
</dbReference>
<evidence type="ECO:0000256" key="5">
    <source>
        <dbReference type="ARBA" id="ARBA00019087"/>
    </source>
</evidence>
<evidence type="ECO:0000256" key="12">
    <source>
        <dbReference type="PIRSR" id="PIRSR603542-1"/>
    </source>
</evidence>
<dbReference type="UniPathway" id="UPA00017"/>
<evidence type="ECO:0000256" key="1">
    <source>
        <dbReference type="ARBA" id="ARBA00003937"/>
    </source>
</evidence>
<feature type="binding site" evidence="12">
    <location>
        <begin position="102"/>
        <end position="103"/>
    </location>
    <ligand>
        <name>CoA</name>
        <dbReference type="ChEBI" id="CHEBI:57287"/>
    </ligand>
</feature>
<evidence type="ECO:0000256" key="13">
    <source>
        <dbReference type="PIRSR" id="PIRSR603542-2"/>
    </source>
</evidence>
<comment type="subunit">
    <text evidence="4">EntB, EntD, EntE, and EntF form a multienzyme complex called enterobactin synthase.</text>
</comment>
<keyword evidence="7" id="KW-0259">Enterobactin biosynthesis</keyword>
<comment type="cofactor">
    <cofactor evidence="13">
        <name>Mg(2+)</name>
        <dbReference type="ChEBI" id="CHEBI:18420"/>
    </cofactor>
</comment>
<dbReference type="Gene3D" id="3.90.470.20">
    <property type="entry name" value="4'-phosphopantetheinyl transferase domain"/>
    <property type="match status" value="1"/>
</dbReference>
<organism evidence="16 17">
    <name type="scientific">Pseudomonas songnenensis</name>
    <dbReference type="NCBI Taxonomy" id="1176259"/>
    <lineage>
        <taxon>Bacteria</taxon>
        <taxon>Pseudomonadati</taxon>
        <taxon>Pseudomonadota</taxon>
        <taxon>Gammaproteobacteria</taxon>
        <taxon>Pseudomonadales</taxon>
        <taxon>Pseudomonadaceae</taxon>
        <taxon>Pseudomonas</taxon>
    </lineage>
</organism>
<comment type="pathway">
    <text evidence="2">Siderophore biosynthesis; enterobactin biosynthesis.</text>
</comment>
<feature type="binding site" evidence="12">
    <location>
        <position position="124"/>
    </location>
    <ligand>
        <name>CoA</name>
        <dbReference type="ChEBI" id="CHEBI:57287"/>
    </ligand>
</feature>
<evidence type="ECO:0000256" key="10">
    <source>
        <dbReference type="ARBA" id="ARBA00049176"/>
    </source>
</evidence>
<comment type="caution">
    <text evidence="16">The sequence shown here is derived from an EMBL/GenBank/DDBJ whole genome shotgun (WGS) entry which is preliminary data.</text>
</comment>
<feature type="binding site" evidence="13">
    <location>
        <position position="126"/>
    </location>
    <ligand>
        <name>Mg(2+)</name>
        <dbReference type="ChEBI" id="CHEBI:18420"/>
    </ligand>
</feature>
<name>A0A482U499_9PSED</name>
<comment type="catalytic activity">
    <reaction evidence="10">
        <text>apo-[aryl-carrier protein] + CoA = holo-[aryl-carrier protein] + adenosine 3',5'-bisphosphate + H(+)</text>
        <dbReference type="Rhea" id="RHEA:48404"/>
        <dbReference type="Rhea" id="RHEA-COMP:15903"/>
        <dbReference type="Rhea" id="RHEA-COMP:17557"/>
        <dbReference type="ChEBI" id="CHEBI:15378"/>
        <dbReference type="ChEBI" id="CHEBI:29999"/>
        <dbReference type="ChEBI" id="CHEBI:57287"/>
        <dbReference type="ChEBI" id="CHEBI:58343"/>
        <dbReference type="ChEBI" id="CHEBI:64479"/>
    </reaction>
</comment>
<dbReference type="PANTHER" id="PTHR38096">
    <property type="entry name" value="ENTEROBACTIN SYNTHASE COMPONENT D"/>
    <property type="match status" value="1"/>
</dbReference>
<feature type="binding site" evidence="12">
    <location>
        <position position="58"/>
    </location>
    <ligand>
        <name>CoA</name>
        <dbReference type="ChEBI" id="CHEBI:57287"/>
    </ligand>
</feature>
<evidence type="ECO:0000256" key="11">
    <source>
        <dbReference type="ARBA" id="ARBA00049191"/>
    </source>
</evidence>
<evidence type="ECO:0000313" key="17">
    <source>
        <dbReference type="Proteomes" id="UP000282800"/>
    </source>
</evidence>